<dbReference type="GO" id="GO:0006508">
    <property type="term" value="P:proteolysis"/>
    <property type="evidence" value="ECO:0007669"/>
    <property type="project" value="UniProtKB-KW"/>
</dbReference>
<dbReference type="PANTHER" id="PTHR34414">
    <property type="entry name" value="HET DOMAIN-CONTAINING PROTEIN-RELATED"/>
    <property type="match status" value="1"/>
</dbReference>
<organism evidence="2 3">
    <name type="scientific">Ophiocordyceps sinensis (strain Co18 / CGMCC 3.14243)</name>
    <name type="common">Yarsagumba caterpillar fungus</name>
    <name type="synonym">Hirsutella sinensis</name>
    <dbReference type="NCBI Taxonomy" id="911162"/>
    <lineage>
        <taxon>Eukaryota</taxon>
        <taxon>Fungi</taxon>
        <taxon>Dikarya</taxon>
        <taxon>Ascomycota</taxon>
        <taxon>Pezizomycotina</taxon>
        <taxon>Sordariomycetes</taxon>
        <taxon>Hypocreomycetidae</taxon>
        <taxon>Hypocreales</taxon>
        <taxon>Ophiocordycipitaceae</taxon>
        <taxon>Ophiocordyceps</taxon>
    </lineage>
</organism>
<dbReference type="EMBL" id="KE652384">
    <property type="protein sequence ID" value="EQL01947.1"/>
    <property type="molecule type" value="Genomic_DNA"/>
</dbReference>
<dbReference type="InterPro" id="IPR046536">
    <property type="entry name" value="DUF6601"/>
</dbReference>
<keyword evidence="2" id="KW-0645">Protease</keyword>
<feature type="transmembrane region" description="Helical" evidence="1">
    <location>
        <begin position="263"/>
        <end position="284"/>
    </location>
</feature>
<evidence type="ECO:0000313" key="3">
    <source>
        <dbReference type="Proteomes" id="UP000019374"/>
    </source>
</evidence>
<dbReference type="HOGENOM" id="CLU_043687_0_2_1"/>
<keyword evidence="1" id="KW-0472">Membrane</keyword>
<accession>T5AJK3</accession>
<dbReference type="OrthoDB" id="5086500at2759"/>
<keyword evidence="1" id="KW-1133">Transmembrane helix</keyword>
<dbReference type="AlphaFoldDB" id="T5AJK3"/>
<protein>
    <submittedName>
        <fullName evidence="2">Subtilisin-like serine protease</fullName>
    </submittedName>
</protein>
<dbReference type="Pfam" id="PF20246">
    <property type="entry name" value="DUF6601"/>
    <property type="match status" value="1"/>
</dbReference>
<keyword evidence="1" id="KW-0812">Transmembrane</keyword>
<reference evidence="2 3" key="1">
    <citation type="journal article" date="2013" name="Chin. Sci. Bull.">
        <title>Genome survey uncovers the secrets of sex and lifestyle in caterpillar fungus.</title>
        <authorList>
            <person name="Hu X."/>
            <person name="Zhang Y."/>
            <person name="Xiao G."/>
            <person name="Zheng P."/>
            <person name="Xia Y."/>
            <person name="Zhang X."/>
            <person name="St Leger R.J."/>
            <person name="Liu X."/>
            <person name="Wang C."/>
        </authorList>
    </citation>
    <scope>NUCLEOTIDE SEQUENCE [LARGE SCALE GENOMIC DNA]</scope>
    <source>
        <strain evidence="3">Co18 / CGMCC 3.14243</strain>
        <tissue evidence="2">Fruit-body</tissue>
    </source>
</reference>
<feature type="transmembrane region" description="Helical" evidence="1">
    <location>
        <begin position="304"/>
        <end position="329"/>
    </location>
</feature>
<gene>
    <name evidence="2" type="ORF">OCS_02333</name>
</gene>
<keyword evidence="2" id="KW-0378">Hydrolase</keyword>
<evidence type="ECO:0000256" key="1">
    <source>
        <dbReference type="SAM" id="Phobius"/>
    </source>
</evidence>
<dbReference type="eggNOG" id="ENOG502SI6N">
    <property type="taxonomic scope" value="Eukaryota"/>
</dbReference>
<evidence type="ECO:0000313" key="2">
    <source>
        <dbReference type="EMBL" id="EQL01947.1"/>
    </source>
</evidence>
<dbReference type="GO" id="GO:0008233">
    <property type="term" value="F:peptidase activity"/>
    <property type="evidence" value="ECO:0007669"/>
    <property type="project" value="UniProtKB-KW"/>
</dbReference>
<dbReference type="Proteomes" id="UP000019374">
    <property type="component" value="Unassembled WGS sequence"/>
</dbReference>
<name>T5AJK3_OPHSC</name>
<dbReference type="PANTHER" id="PTHR34414:SF1">
    <property type="entry name" value="SUBTILISIN-LIKE SERINE PROTEASE"/>
    <property type="match status" value="1"/>
</dbReference>
<sequence length="346" mass="39499">MPNDFGPGPWSEAVEARIQAGCSPRSLLKPHDRQGSGAPQPNANYLASLLPASYRTETHDVAAAGRHLNASVEQELDLGRLNDIHDWLWAAGRPAPPRPLHRQLMLGRDILVTERMDMHLVWTTGRMFLKPIPRFLLEPRFWAAHLSCHQQQDACAGDQLGKRGLRRRALGFLFSYAALISHESDFHVAMSKQLLPPGTEWPDWRVLVEQLEPERIYAHIDRRFYHGELRLSRLNKIYFLLRSPLRGYMSHWDRYGAFFHDTFAWLATVVVYVVVVLTAMQVGLATELGRNEAFRSASWGFTVFSILGPLIVVALITLAFCSMFVHNLIKAVEYRNWRLDKIRAGL</sequence>
<proteinExistence type="predicted"/>